<dbReference type="Proteomes" id="UP000555103">
    <property type="component" value="Unassembled WGS sequence"/>
</dbReference>
<name>A0A840CRX2_9BACT</name>
<organism evidence="1 2">
    <name type="scientific">Dysgonomonas hofstadii</name>
    <dbReference type="NCBI Taxonomy" id="637886"/>
    <lineage>
        <taxon>Bacteria</taxon>
        <taxon>Pseudomonadati</taxon>
        <taxon>Bacteroidota</taxon>
        <taxon>Bacteroidia</taxon>
        <taxon>Bacteroidales</taxon>
        <taxon>Dysgonomonadaceae</taxon>
        <taxon>Dysgonomonas</taxon>
    </lineage>
</organism>
<dbReference type="EMBL" id="JACIEP010000017">
    <property type="protein sequence ID" value="MBB4037791.1"/>
    <property type="molecule type" value="Genomic_DNA"/>
</dbReference>
<accession>A0A840CRX2</accession>
<comment type="caution">
    <text evidence="1">The sequence shown here is derived from an EMBL/GenBank/DDBJ whole genome shotgun (WGS) entry which is preliminary data.</text>
</comment>
<evidence type="ECO:0000313" key="1">
    <source>
        <dbReference type="EMBL" id="MBB4037791.1"/>
    </source>
</evidence>
<dbReference type="CDD" id="cd24013">
    <property type="entry name" value="ASKHA_ATPase_BT3980-like"/>
    <property type="match status" value="1"/>
</dbReference>
<dbReference type="Pfam" id="PF12864">
    <property type="entry name" value="DUF3822"/>
    <property type="match status" value="1"/>
</dbReference>
<protein>
    <recommendedName>
        <fullName evidence="3">DUF3822 family protein</fullName>
    </recommendedName>
</protein>
<evidence type="ECO:0008006" key="3">
    <source>
        <dbReference type="Google" id="ProtNLM"/>
    </source>
</evidence>
<dbReference type="RefSeq" id="WP_183308633.1">
    <property type="nucleotide sequence ID" value="NZ_JACIEP010000017.1"/>
</dbReference>
<dbReference type="InterPro" id="IPR024213">
    <property type="entry name" value="DUF3822"/>
</dbReference>
<sequence length="269" mass="31619">MFLPDNIDLGQPEKYILSIRIAADCFMFSIVEPGNEKVYCLRETTFSPNNDLLNNIKRIIFDLNFLTQEFKQTNVIFVSKEYDLIPAPYFEIKNQKTLHDFTNTNKAGHLLSGLLDGQDVIVSYNVEQDIYEFLSRNLWSPHFFHHTHLMINWLEDKDRLKGLYPKMYTYFHDGLMDIFCFSGRKLIHSLTYKNEPAQNQLYFILKLWECSGFDQMSDNLFIIGNAEKLLTKHLEEYIKNIEYINIPSEAYLWSDDAQKAPIDLLTLAL</sequence>
<dbReference type="AlphaFoldDB" id="A0A840CRX2"/>
<dbReference type="Gene3D" id="3.30.420.250">
    <property type="match status" value="1"/>
</dbReference>
<keyword evidence="2" id="KW-1185">Reference proteome</keyword>
<evidence type="ECO:0000313" key="2">
    <source>
        <dbReference type="Proteomes" id="UP000555103"/>
    </source>
</evidence>
<dbReference type="Gene3D" id="3.30.420.260">
    <property type="match status" value="1"/>
</dbReference>
<gene>
    <name evidence="1" type="ORF">GGR21_003712</name>
</gene>
<proteinExistence type="predicted"/>
<reference evidence="1 2" key="1">
    <citation type="submission" date="2020-08" db="EMBL/GenBank/DDBJ databases">
        <title>Genomic Encyclopedia of Type Strains, Phase IV (KMG-IV): sequencing the most valuable type-strain genomes for metagenomic binning, comparative biology and taxonomic classification.</title>
        <authorList>
            <person name="Goeker M."/>
        </authorList>
    </citation>
    <scope>NUCLEOTIDE SEQUENCE [LARGE SCALE GENOMIC DNA]</scope>
    <source>
        <strain evidence="1 2">DSM 104969</strain>
    </source>
</reference>